<dbReference type="EMBL" id="WJBE01000007">
    <property type="protein sequence ID" value="MBC3899810.1"/>
    <property type="molecule type" value="Genomic_DNA"/>
</dbReference>
<dbReference type="Pfam" id="PF09359">
    <property type="entry name" value="VTC"/>
    <property type="match status" value="1"/>
</dbReference>
<dbReference type="CDD" id="cd07750">
    <property type="entry name" value="PolyPPase_VTC_like"/>
    <property type="match status" value="1"/>
</dbReference>
<proteinExistence type="predicted"/>
<dbReference type="Gene3D" id="3.20.100.30">
    <property type="entry name" value="VTC, catalytic tunnel domain"/>
    <property type="match status" value="1"/>
</dbReference>
<keyword evidence="3" id="KW-1185">Reference proteome</keyword>
<evidence type="ECO:0000313" key="3">
    <source>
        <dbReference type="Proteomes" id="UP000622405"/>
    </source>
</evidence>
<accession>A0ABR6YX69</accession>
<comment type="caution">
    <text evidence="2">The sequence shown here is derived from an EMBL/GenBank/DDBJ whole genome shotgun (WGS) entry which is preliminary data.</text>
</comment>
<reference evidence="2 3" key="1">
    <citation type="journal article" date="2020" name="mSystems">
        <title>Defining Genomic and Predicted Metabolic Features of the Acetobacterium Genus.</title>
        <authorList>
            <person name="Ross D.E."/>
            <person name="Marshall C.W."/>
            <person name="Gulliver D."/>
            <person name="May H.D."/>
            <person name="Norman R.S."/>
        </authorList>
    </citation>
    <scope>NUCLEOTIDE SEQUENCE [LARGE SCALE GENOMIC DNA]</scope>
    <source>
        <strain evidence="2 3">DSM 4132</strain>
    </source>
</reference>
<dbReference type="InterPro" id="IPR042267">
    <property type="entry name" value="VTC_sf"/>
</dbReference>
<name>A0ABR6YX69_9FIRM</name>
<dbReference type="Proteomes" id="UP000622405">
    <property type="component" value="Unassembled WGS sequence"/>
</dbReference>
<dbReference type="RefSeq" id="WP_186894221.1">
    <property type="nucleotide sequence ID" value="NZ_WJBE01000007.1"/>
</dbReference>
<evidence type="ECO:0000313" key="2">
    <source>
        <dbReference type="EMBL" id="MBC3899810.1"/>
    </source>
</evidence>
<evidence type="ECO:0000259" key="1">
    <source>
        <dbReference type="Pfam" id="PF09359"/>
    </source>
</evidence>
<dbReference type="InterPro" id="IPR018966">
    <property type="entry name" value="VTC_domain"/>
</dbReference>
<feature type="domain" description="VTC" evidence="1">
    <location>
        <begin position="3"/>
        <end position="220"/>
    </location>
</feature>
<gene>
    <name evidence="2" type="ORF">GH811_09300</name>
</gene>
<sequence length="224" mass="26325">MQFRHEHKHYINYLDYLILRSKLRAVMQPDVNTNEDGEYHIRSLYFDNYRDVALQDKISGINRREKFRIRCYNKDFEFINLEKKSKINGLCAKIKAEIAKSQVEAILAHDTKWMATSTEPLIVELYSKMKSGQLQPKTIVDYNREAFVYRPGNVRVTIDRDIRTGLFRTDLFNPDLPTIATGDQQMLLEVKYDNFIPEVIANLIQLDGRRQTAFSKYAASRIYS</sequence>
<organism evidence="2 3">
    <name type="scientific">Acetobacterium malicum</name>
    <dbReference type="NCBI Taxonomy" id="52692"/>
    <lineage>
        <taxon>Bacteria</taxon>
        <taxon>Bacillati</taxon>
        <taxon>Bacillota</taxon>
        <taxon>Clostridia</taxon>
        <taxon>Eubacteriales</taxon>
        <taxon>Eubacteriaceae</taxon>
        <taxon>Acetobacterium</taxon>
    </lineage>
</organism>
<protein>
    <submittedName>
        <fullName evidence="2">VTC domain-containing protein</fullName>
    </submittedName>
</protein>